<evidence type="ECO:0000313" key="2">
    <source>
        <dbReference type="Proteomes" id="UP000464178"/>
    </source>
</evidence>
<protein>
    <submittedName>
        <fullName evidence="1">Uncharacterized protein</fullName>
    </submittedName>
</protein>
<dbReference type="RefSeq" id="WP_162667989.1">
    <property type="nucleotide sequence ID" value="NZ_LR593886.1"/>
</dbReference>
<organism evidence="1 2">
    <name type="scientific">Gemmata massiliana</name>
    <dbReference type="NCBI Taxonomy" id="1210884"/>
    <lineage>
        <taxon>Bacteria</taxon>
        <taxon>Pseudomonadati</taxon>
        <taxon>Planctomycetota</taxon>
        <taxon>Planctomycetia</taxon>
        <taxon>Gemmatales</taxon>
        <taxon>Gemmataceae</taxon>
        <taxon>Gemmata</taxon>
    </lineage>
</organism>
<evidence type="ECO:0000313" key="1">
    <source>
        <dbReference type="EMBL" id="VTR93223.1"/>
    </source>
</evidence>
<dbReference type="KEGG" id="gms:SOIL9_44910"/>
<dbReference type="Proteomes" id="UP000464178">
    <property type="component" value="Chromosome"/>
</dbReference>
<reference evidence="1 2" key="1">
    <citation type="submission" date="2019-05" db="EMBL/GenBank/DDBJ databases">
        <authorList>
            <consortium name="Science for Life Laboratories"/>
        </authorList>
    </citation>
    <scope>NUCLEOTIDE SEQUENCE [LARGE SCALE GENOMIC DNA]</scope>
    <source>
        <strain evidence="1">Soil9</strain>
    </source>
</reference>
<keyword evidence="2" id="KW-1185">Reference proteome</keyword>
<name>A0A6P2CWE9_9BACT</name>
<dbReference type="AlphaFoldDB" id="A0A6P2CWE9"/>
<accession>A0A6P2CWE9</accession>
<proteinExistence type="predicted"/>
<gene>
    <name evidence="1" type="ORF">SOIL9_44910</name>
</gene>
<sequence length="69" mass="7293">MEELEKAVYANATPEKLAQAVSGMPDEHKSKVATDVLGGLTDDDLKKLAPELVARIIAAHQNVPAKPAS</sequence>
<dbReference type="EMBL" id="LR593886">
    <property type="protein sequence ID" value="VTR93223.1"/>
    <property type="molecule type" value="Genomic_DNA"/>
</dbReference>